<dbReference type="PANTHER" id="PTHR43678:SF1">
    <property type="entry name" value="BETA-N-ACETYLHEXOSAMINIDASE"/>
    <property type="match status" value="1"/>
</dbReference>
<dbReference type="PANTHER" id="PTHR43678">
    <property type="entry name" value="PUTATIVE (AFU_ORTHOLOGUE AFUA_2G00640)-RELATED"/>
    <property type="match status" value="1"/>
</dbReference>
<evidence type="ECO:0000259" key="5">
    <source>
        <dbReference type="Pfam" id="PF00728"/>
    </source>
</evidence>
<keyword evidence="8" id="KW-1185">Reference proteome</keyword>
<accession>A0A8J3JDG3</accession>
<dbReference type="Pfam" id="PF02838">
    <property type="entry name" value="Glyco_hydro_20b"/>
    <property type="match status" value="1"/>
</dbReference>
<dbReference type="GO" id="GO:0005975">
    <property type="term" value="P:carbohydrate metabolic process"/>
    <property type="evidence" value="ECO:0007669"/>
    <property type="project" value="InterPro"/>
</dbReference>
<comment type="caution">
    <text evidence="7">The sequence shown here is derived from an EMBL/GenBank/DDBJ whole genome shotgun (WGS) entry which is preliminary data.</text>
</comment>
<evidence type="ECO:0000256" key="1">
    <source>
        <dbReference type="ARBA" id="ARBA00006285"/>
    </source>
</evidence>
<dbReference type="Proteomes" id="UP000612808">
    <property type="component" value="Unassembled WGS sequence"/>
</dbReference>
<dbReference type="PRINTS" id="PR00738">
    <property type="entry name" value="GLHYDRLASE20"/>
</dbReference>
<name>A0A8J3JDG3_9ACTN</name>
<feature type="domain" description="Glycoside hydrolase family 20 catalytic" evidence="5">
    <location>
        <begin position="148"/>
        <end position="464"/>
    </location>
</feature>
<organism evidence="7 8">
    <name type="scientific">Actinocatenispora rupis</name>
    <dbReference type="NCBI Taxonomy" id="519421"/>
    <lineage>
        <taxon>Bacteria</taxon>
        <taxon>Bacillati</taxon>
        <taxon>Actinomycetota</taxon>
        <taxon>Actinomycetes</taxon>
        <taxon>Micromonosporales</taxon>
        <taxon>Micromonosporaceae</taxon>
        <taxon>Actinocatenispora</taxon>
    </lineage>
</organism>
<evidence type="ECO:0000256" key="4">
    <source>
        <dbReference type="PIRSR" id="PIRSR625705-1"/>
    </source>
</evidence>
<sequence length="487" mass="52816">MLGAGAVVAGVGGVAAVSRIRSAARVPAVIPALAQWTAGSADFTLGRTPRIVVASGALARTATLLAADVRALTGVHATVATGSPDDGDIRLSWDRGLPARAYRLDVRGVLTVSGATDAAVFHGTRTVAQLLRQGRTVPGGSGTDAPAYPERGVVLDVARKYYSVDFLKWLIRELAWLKYTSLHLHLTDTQAYRIECAGRPDVVAARHYTRREMAELVSYAADRHVTVVPEIDMPGHMNPILRRYPELALRRANGYLSLDLSQWDAACGLARSFLDEYLELFPGPEWSIGADEWLSTADLAAFPQLESAARSRFGPDAGARDLEYGFVNWLGDHLRAHGRRPRIWNDQLVPDGTVAVDRTVTIDHWYGSAAPTAADLDAQGYSLVNCNSDVLYGDTDNDAYPDPATIYEEFAVHRFSGGQRIPADSPRLRGAQLAIWSDTDNDVTERHVADRIGDPLRALAQIAWGSRKPAATYDRFARLVATVGSPP</sequence>
<dbReference type="CDD" id="cd06564">
    <property type="entry name" value="GH20_DspB_LnbB-like"/>
    <property type="match status" value="1"/>
</dbReference>
<dbReference type="Gene3D" id="3.30.379.10">
    <property type="entry name" value="Chitobiase/beta-hexosaminidase domain 2-like"/>
    <property type="match status" value="1"/>
</dbReference>
<dbReference type="InterPro" id="IPR017853">
    <property type="entry name" value="GH"/>
</dbReference>
<keyword evidence="2" id="KW-0378">Hydrolase</keyword>
<evidence type="ECO:0000256" key="2">
    <source>
        <dbReference type="ARBA" id="ARBA00022801"/>
    </source>
</evidence>
<evidence type="ECO:0008006" key="9">
    <source>
        <dbReference type="Google" id="ProtNLM"/>
    </source>
</evidence>
<proteinExistence type="inferred from homology"/>
<dbReference type="InterPro" id="IPR025705">
    <property type="entry name" value="Beta_hexosaminidase_sua/sub"/>
</dbReference>
<protein>
    <recommendedName>
        <fullName evidence="9">Beta-N-acetylhexosaminidase</fullName>
    </recommendedName>
</protein>
<evidence type="ECO:0000313" key="8">
    <source>
        <dbReference type="Proteomes" id="UP000612808"/>
    </source>
</evidence>
<dbReference type="GO" id="GO:0004563">
    <property type="term" value="F:beta-N-acetylhexosaminidase activity"/>
    <property type="evidence" value="ECO:0007669"/>
    <property type="project" value="InterPro"/>
</dbReference>
<keyword evidence="3" id="KW-0326">Glycosidase</keyword>
<dbReference type="InterPro" id="IPR015883">
    <property type="entry name" value="Glyco_hydro_20_cat"/>
</dbReference>
<evidence type="ECO:0000313" key="7">
    <source>
        <dbReference type="EMBL" id="GID14709.1"/>
    </source>
</evidence>
<dbReference type="InterPro" id="IPR052764">
    <property type="entry name" value="GH20_Enzymes"/>
</dbReference>
<dbReference type="AlphaFoldDB" id="A0A8J3JDG3"/>
<dbReference type="InterPro" id="IPR029018">
    <property type="entry name" value="Hex-like_dom2"/>
</dbReference>
<dbReference type="SUPFAM" id="SSF51445">
    <property type="entry name" value="(Trans)glycosidases"/>
    <property type="match status" value="1"/>
</dbReference>
<dbReference type="SUPFAM" id="SSF55545">
    <property type="entry name" value="beta-N-acetylhexosaminidase-like domain"/>
    <property type="match status" value="1"/>
</dbReference>
<dbReference type="InterPro" id="IPR015882">
    <property type="entry name" value="HEX_bac_N"/>
</dbReference>
<evidence type="ECO:0000256" key="3">
    <source>
        <dbReference type="ARBA" id="ARBA00023295"/>
    </source>
</evidence>
<reference evidence="7" key="1">
    <citation type="submission" date="2021-01" db="EMBL/GenBank/DDBJ databases">
        <title>Whole genome shotgun sequence of Actinocatenispora rupis NBRC 107355.</title>
        <authorList>
            <person name="Komaki H."/>
            <person name="Tamura T."/>
        </authorList>
    </citation>
    <scope>NUCLEOTIDE SEQUENCE</scope>
    <source>
        <strain evidence="7">NBRC 107355</strain>
    </source>
</reference>
<dbReference type="Pfam" id="PF00728">
    <property type="entry name" value="Glyco_hydro_20"/>
    <property type="match status" value="1"/>
</dbReference>
<dbReference type="Gene3D" id="3.20.20.80">
    <property type="entry name" value="Glycosidases"/>
    <property type="match status" value="1"/>
</dbReference>
<evidence type="ECO:0000259" key="6">
    <source>
        <dbReference type="Pfam" id="PF02838"/>
    </source>
</evidence>
<feature type="active site" description="Proton donor" evidence="4">
    <location>
        <position position="292"/>
    </location>
</feature>
<gene>
    <name evidence="7" type="ORF">Aru02nite_55980</name>
</gene>
<comment type="similarity">
    <text evidence="1">Belongs to the glycosyl hydrolase 20 family.</text>
</comment>
<dbReference type="EMBL" id="BOMB01000032">
    <property type="protein sequence ID" value="GID14709.1"/>
    <property type="molecule type" value="Genomic_DNA"/>
</dbReference>
<feature type="domain" description="Beta-hexosaminidase bacterial type N-terminal" evidence="6">
    <location>
        <begin position="27"/>
        <end position="144"/>
    </location>
</feature>